<dbReference type="PATRIC" id="fig|1423775.4.peg.1089"/>
<dbReference type="eggNOG" id="COG4853">
    <property type="taxonomic scope" value="Bacteria"/>
</dbReference>
<organism evidence="2 3">
    <name type="scientific">Companilactobacillus nodensis DSM 19682 = JCM 14932 = NBRC 107160</name>
    <dbReference type="NCBI Taxonomy" id="1423775"/>
    <lineage>
        <taxon>Bacteria</taxon>
        <taxon>Bacillati</taxon>
        <taxon>Bacillota</taxon>
        <taxon>Bacilli</taxon>
        <taxon>Lactobacillales</taxon>
        <taxon>Lactobacillaceae</taxon>
        <taxon>Companilactobacillus</taxon>
    </lineage>
</organism>
<dbReference type="Gene3D" id="2.40.128.690">
    <property type="entry name" value="YycH protein, domain 3-like"/>
    <property type="match status" value="1"/>
</dbReference>
<dbReference type="InterPro" id="IPR018604">
    <property type="entry name" value="YycI-like"/>
</dbReference>
<comment type="caution">
    <text evidence="2">The sequence shown here is derived from an EMBL/GenBank/DDBJ whole genome shotgun (WGS) entry which is preliminary data.</text>
</comment>
<dbReference type="Proteomes" id="UP000051248">
    <property type="component" value="Unassembled WGS sequence"/>
</dbReference>
<name>A0A0R1KB56_9LACO</name>
<dbReference type="EMBL" id="AZDZ01000002">
    <property type="protein sequence ID" value="KRK80926.1"/>
    <property type="molecule type" value="Genomic_DNA"/>
</dbReference>
<dbReference type="GO" id="GO:0016020">
    <property type="term" value="C:membrane"/>
    <property type="evidence" value="ECO:0007669"/>
    <property type="project" value="InterPro"/>
</dbReference>
<dbReference type="Pfam" id="PF09648">
    <property type="entry name" value="YycI"/>
    <property type="match status" value="1"/>
</dbReference>
<sequence>MDFRRIEIIFLIVFCSLDIWLLFSFRNGQQIVSSSNTTTSTVADMRKRDISFGKLDSKAGTAYYLGSRPNSTLANNIGHLRDQEVQYDSTDHKIDSSLNDPISVTKANQTTKLNSFLKKETNVAFGTKYKYAPQLSTSSQIVYAQTDQVGELYDKSGRVTFDVENKKVVGYTQTYVDDLMILHEKEATKSEKDVISNLYTNSEIPNNSKITYANLAYAKLTEAKGSTIYIPVWFVTIQNKDSKVNSLKKVNAFTGNIIKNSTTAATTGDEDSE</sequence>
<evidence type="ECO:0000313" key="3">
    <source>
        <dbReference type="Proteomes" id="UP000051248"/>
    </source>
</evidence>
<feature type="domain" description="Regulatory protein YycH-like" evidence="1">
    <location>
        <begin position="29"/>
        <end position="253"/>
    </location>
</feature>
<reference evidence="2 3" key="1">
    <citation type="journal article" date="2015" name="Genome Announc.">
        <title>Expanding the biotechnology potential of lactobacilli through comparative genomics of 213 strains and associated genera.</title>
        <authorList>
            <person name="Sun Z."/>
            <person name="Harris H.M."/>
            <person name="McCann A."/>
            <person name="Guo C."/>
            <person name="Argimon S."/>
            <person name="Zhang W."/>
            <person name="Yang X."/>
            <person name="Jeffery I.B."/>
            <person name="Cooney J.C."/>
            <person name="Kagawa T.F."/>
            <person name="Liu W."/>
            <person name="Song Y."/>
            <person name="Salvetti E."/>
            <person name="Wrobel A."/>
            <person name="Rasinkangas P."/>
            <person name="Parkhill J."/>
            <person name="Rea M.C."/>
            <person name="O'Sullivan O."/>
            <person name="Ritari J."/>
            <person name="Douillard F.P."/>
            <person name="Paul Ross R."/>
            <person name="Yang R."/>
            <person name="Briner A.E."/>
            <person name="Felis G.E."/>
            <person name="de Vos W.M."/>
            <person name="Barrangou R."/>
            <person name="Klaenhammer T.R."/>
            <person name="Caufield P.W."/>
            <person name="Cui Y."/>
            <person name="Zhang H."/>
            <person name="O'Toole P.W."/>
        </authorList>
    </citation>
    <scope>NUCLEOTIDE SEQUENCE [LARGE SCALE GENOMIC DNA]</scope>
    <source>
        <strain evidence="2 3">DSM 19682</strain>
    </source>
</reference>
<dbReference type="STRING" id="1423775.FD03_GL001061"/>
<evidence type="ECO:0000313" key="2">
    <source>
        <dbReference type="EMBL" id="KRK80926.1"/>
    </source>
</evidence>
<dbReference type="AlphaFoldDB" id="A0A0R1KB56"/>
<gene>
    <name evidence="2" type="ORF">FD03_GL001061</name>
</gene>
<dbReference type="OrthoDB" id="2135943at2"/>
<proteinExistence type="predicted"/>
<dbReference type="RefSeq" id="WP_025023590.1">
    <property type="nucleotide sequence ID" value="NZ_AZDZ01000002.1"/>
</dbReference>
<protein>
    <recommendedName>
        <fullName evidence="1">Regulatory protein YycH-like domain-containing protein</fullName>
    </recommendedName>
</protein>
<accession>A0A0R1KB56</accession>
<evidence type="ECO:0000259" key="1">
    <source>
        <dbReference type="Pfam" id="PF09648"/>
    </source>
</evidence>
<keyword evidence="3" id="KW-1185">Reference proteome</keyword>